<evidence type="ECO:0000313" key="3">
    <source>
        <dbReference type="Proteomes" id="UP000223596"/>
    </source>
</evidence>
<gene>
    <name evidence="2" type="ORF">M972_1158</name>
</gene>
<evidence type="ECO:0000313" key="2">
    <source>
        <dbReference type="EMBL" id="PFH01328.1"/>
    </source>
</evidence>
<dbReference type="Gene3D" id="2.60.40.710">
    <property type="entry name" value="Endoglucanase-like"/>
    <property type="match status" value="1"/>
</dbReference>
<proteinExistence type="predicted"/>
<reference evidence="2 3" key="1">
    <citation type="submission" date="2017-09" db="EMBL/GenBank/DDBJ databases">
        <title>Evaluation of Pacific Biosciences Sequencing Technology to Finishing C. thermocellum Genome Sequences.</title>
        <authorList>
            <person name="Brown S."/>
        </authorList>
    </citation>
    <scope>NUCLEOTIDE SEQUENCE [LARGE SCALE GENOMIC DNA]</scope>
    <source>
        <strain evidence="2 3">AD2</strain>
    </source>
</reference>
<dbReference type="AlphaFoldDB" id="A0AB36TBS7"/>
<dbReference type="InterPro" id="IPR036465">
    <property type="entry name" value="vWFA_dom_sf"/>
</dbReference>
<sequence length="1001" mass="111960">MKRKFYLRTFALLIVLCVFVNLSLIAGFNRLFVENVYADEGVEFPVSSNKVYVTLKNIKTGVPSDTIALKIGIINLNKAININLDDIKLRYYFTNDGCSPIQVNIKLFGTETESFNPGLVKTSVVTGLSYPGADSYVEIGFTGSVELNCDRKPIYIELDIKENSPYRNFDQSNDFSNNNYYTPFLPEEFFASGRVPVFMFDPKKSDYVLLTGVLPSETSKIPNPTPTPVVSPSPSPIVPEGEKILATASGNIIIPKPSPSPVGLFEPADIGFPHEGSIDVGFSPRKKEALILLDSSYESNDVDDGLTGIFKYCLFSSGDSLYQGDNITIEGDVFTRNTMNVTTPRTKITGKVEYLFRDLNSYDGPLGGKEIKMEPADAHRYDRYLVPDENDDYSALFSMIQTKVTNLPEKDDAKFLITENTVENYISPEVRANPNWRKNAVQFYYDDNDKSVSIEYRSKEAGGFSRKYDNSLPQYLIKQDKGDAFVLKSNMFFDGNLIISVNGIRQELIDGATSAFIYAYGDIILQGNGATFDDVYLITKYGNIYIETNNCNVNGIAFAPNGKIVINGQSNNLQGSFVASKIQCEPGNSVFKGPTDDQLEDIEDALKSTEGFDTIRNSIALLPYIFDEYTRAGIITYSDYANINDSPINDSWKFFDAATEREEFLNYTLTLSVDEDSKRSNLGDGLRKALDVFNKYSDPEADKYIYIFTSLDPNAYTRSHLPYGLFETDPAFNTDAAYIYDETVNREGNQYVREIMKLIEEYNNNHVNGKIKLILVDLTNYIKEFNIKNGAKESEIEVDDLTNLAADLGIDIYDSDEKAYYCPSLEDIQSLSIINELAYRSNSMPPKLAVENLKISSAQFELSLPSYIKPVELFFKRASNTKESIVNLSGLAASGGKYNITYTFSGDELATLTRISDGLKYDLESNGLYMTLIVNSSDDWDDGDNPLTVKGTVDIAGPKITYKLFDDKNNDGVRSAGEAEFEVVVPFDNIKFNVEYKKDIN</sequence>
<organism evidence="2 3">
    <name type="scientific">Acetivibrio thermocellus AD2</name>
    <dbReference type="NCBI Taxonomy" id="1138384"/>
    <lineage>
        <taxon>Bacteria</taxon>
        <taxon>Bacillati</taxon>
        <taxon>Bacillota</taxon>
        <taxon>Clostridia</taxon>
        <taxon>Eubacteriales</taxon>
        <taxon>Oscillospiraceae</taxon>
        <taxon>Acetivibrio</taxon>
    </lineage>
</organism>
<dbReference type="SUPFAM" id="SSF49384">
    <property type="entry name" value="Carbohydrate-binding domain"/>
    <property type="match status" value="1"/>
</dbReference>
<dbReference type="PROSITE" id="PS50234">
    <property type="entry name" value="VWFA"/>
    <property type="match status" value="1"/>
</dbReference>
<dbReference type="Proteomes" id="UP000223596">
    <property type="component" value="Unassembled WGS sequence"/>
</dbReference>
<dbReference type="GO" id="GO:0030248">
    <property type="term" value="F:cellulose binding"/>
    <property type="evidence" value="ECO:0007669"/>
    <property type="project" value="InterPro"/>
</dbReference>
<feature type="domain" description="VWFA" evidence="1">
    <location>
        <begin position="599"/>
        <end position="837"/>
    </location>
</feature>
<dbReference type="SMART" id="SM01067">
    <property type="entry name" value="CBM_3"/>
    <property type="match status" value="1"/>
</dbReference>
<dbReference type="GO" id="GO:0005975">
    <property type="term" value="P:carbohydrate metabolic process"/>
    <property type="evidence" value="ECO:0007669"/>
    <property type="project" value="InterPro"/>
</dbReference>
<dbReference type="RefSeq" id="WP_003516421.1">
    <property type="nucleotide sequence ID" value="NZ_CP013828.1"/>
</dbReference>
<name>A0AB36TBS7_ACETH</name>
<comment type="caution">
    <text evidence="2">The sequence shown here is derived from an EMBL/GenBank/DDBJ whole genome shotgun (WGS) entry which is preliminary data.</text>
</comment>
<dbReference type="InterPro" id="IPR036966">
    <property type="entry name" value="CBM3_sf"/>
</dbReference>
<accession>A0AB36TBS7</accession>
<dbReference type="SUPFAM" id="SSF53300">
    <property type="entry name" value="vWA-like"/>
    <property type="match status" value="1"/>
</dbReference>
<dbReference type="EMBL" id="PDBW01000001">
    <property type="protein sequence ID" value="PFH01328.1"/>
    <property type="molecule type" value="Genomic_DNA"/>
</dbReference>
<dbReference type="Pfam" id="PF00942">
    <property type="entry name" value="CBM_3"/>
    <property type="match status" value="1"/>
</dbReference>
<dbReference type="InterPro" id="IPR002035">
    <property type="entry name" value="VWF_A"/>
</dbReference>
<evidence type="ECO:0000259" key="1">
    <source>
        <dbReference type="PROSITE" id="PS50234"/>
    </source>
</evidence>
<dbReference type="InterPro" id="IPR008965">
    <property type="entry name" value="CBM2/CBM3_carb-bd_dom_sf"/>
</dbReference>
<dbReference type="InterPro" id="IPR001956">
    <property type="entry name" value="CBM3"/>
</dbReference>
<protein>
    <submittedName>
        <fullName evidence="2">Cellulose binding domain-containing protein</fullName>
    </submittedName>
</protein>
<dbReference type="Gene3D" id="3.40.50.410">
    <property type="entry name" value="von Willebrand factor, type A domain"/>
    <property type="match status" value="1"/>
</dbReference>